<dbReference type="Proteomes" id="UP001215280">
    <property type="component" value="Unassembled WGS sequence"/>
</dbReference>
<feature type="region of interest" description="Disordered" evidence="1">
    <location>
        <begin position="1"/>
        <end position="24"/>
    </location>
</feature>
<feature type="compositionally biased region" description="Basic and acidic residues" evidence="1">
    <location>
        <begin position="8"/>
        <end position="19"/>
    </location>
</feature>
<proteinExistence type="predicted"/>
<evidence type="ECO:0000256" key="1">
    <source>
        <dbReference type="SAM" id="MobiDB-lite"/>
    </source>
</evidence>
<dbReference type="EMBL" id="JARJLG010000150">
    <property type="protein sequence ID" value="KAJ7736187.1"/>
    <property type="molecule type" value="Genomic_DNA"/>
</dbReference>
<dbReference type="AlphaFoldDB" id="A0AAD7I7T1"/>
<evidence type="ECO:0000313" key="2">
    <source>
        <dbReference type="EMBL" id="KAJ7736187.1"/>
    </source>
</evidence>
<protein>
    <submittedName>
        <fullName evidence="2">Uncharacterized protein</fullName>
    </submittedName>
</protein>
<reference evidence="2" key="1">
    <citation type="submission" date="2023-03" db="EMBL/GenBank/DDBJ databases">
        <title>Massive genome expansion in bonnet fungi (Mycena s.s.) driven by repeated elements and novel gene families across ecological guilds.</title>
        <authorList>
            <consortium name="Lawrence Berkeley National Laboratory"/>
            <person name="Harder C.B."/>
            <person name="Miyauchi S."/>
            <person name="Viragh M."/>
            <person name="Kuo A."/>
            <person name="Thoen E."/>
            <person name="Andreopoulos B."/>
            <person name="Lu D."/>
            <person name="Skrede I."/>
            <person name="Drula E."/>
            <person name="Henrissat B."/>
            <person name="Morin E."/>
            <person name="Kohler A."/>
            <person name="Barry K."/>
            <person name="LaButti K."/>
            <person name="Morin E."/>
            <person name="Salamov A."/>
            <person name="Lipzen A."/>
            <person name="Mereny Z."/>
            <person name="Hegedus B."/>
            <person name="Baldrian P."/>
            <person name="Stursova M."/>
            <person name="Weitz H."/>
            <person name="Taylor A."/>
            <person name="Grigoriev I.V."/>
            <person name="Nagy L.G."/>
            <person name="Martin F."/>
            <person name="Kauserud H."/>
        </authorList>
    </citation>
    <scope>NUCLEOTIDE SEQUENCE</scope>
    <source>
        <strain evidence="2">CBHHK188m</strain>
    </source>
</reference>
<organism evidence="2 3">
    <name type="scientific">Mycena maculata</name>
    <dbReference type="NCBI Taxonomy" id="230809"/>
    <lineage>
        <taxon>Eukaryota</taxon>
        <taxon>Fungi</taxon>
        <taxon>Dikarya</taxon>
        <taxon>Basidiomycota</taxon>
        <taxon>Agaricomycotina</taxon>
        <taxon>Agaricomycetes</taxon>
        <taxon>Agaricomycetidae</taxon>
        <taxon>Agaricales</taxon>
        <taxon>Marasmiineae</taxon>
        <taxon>Mycenaceae</taxon>
        <taxon>Mycena</taxon>
    </lineage>
</organism>
<evidence type="ECO:0000313" key="3">
    <source>
        <dbReference type="Proteomes" id="UP001215280"/>
    </source>
</evidence>
<comment type="caution">
    <text evidence="2">The sequence shown here is derived from an EMBL/GenBank/DDBJ whole genome shotgun (WGS) entry which is preliminary data.</text>
</comment>
<keyword evidence="3" id="KW-1185">Reference proteome</keyword>
<sequence>MVSLQSQEEEHREADPIRGEEDDPEFRVAYMSRLSPTLNIAYNIGCGTNVANIDTVPSNAGFSLKEVAADDAENPHLESCCESE</sequence>
<accession>A0AAD7I7T1</accession>
<name>A0AAD7I7T1_9AGAR</name>
<gene>
    <name evidence="2" type="ORF">DFH07DRAFT_966911</name>
</gene>